<name>A0A6J4HA03_9ACTN</name>
<proteinExistence type="predicted"/>
<evidence type="ECO:0000313" key="2">
    <source>
        <dbReference type="EMBL" id="CAA9217377.1"/>
    </source>
</evidence>
<dbReference type="PANTHER" id="PTHR35399:SF4">
    <property type="entry name" value="MEMBRANE PROTEIN"/>
    <property type="match status" value="1"/>
</dbReference>
<dbReference type="InterPro" id="IPR006311">
    <property type="entry name" value="TAT_signal"/>
</dbReference>
<dbReference type="InterPro" id="IPR008557">
    <property type="entry name" value="PhoX"/>
</dbReference>
<evidence type="ECO:0008006" key="3">
    <source>
        <dbReference type="Google" id="ProtNLM"/>
    </source>
</evidence>
<accession>A0A6J4HA03</accession>
<dbReference type="EMBL" id="CADCTI010000038">
    <property type="protein sequence ID" value="CAA9217377.1"/>
    <property type="molecule type" value="Genomic_DNA"/>
</dbReference>
<organism evidence="2">
    <name type="scientific">uncultured Blastococcus sp</name>
    <dbReference type="NCBI Taxonomy" id="217144"/>
    <lineage>
        <taxon>Bacteria</taxon>
        <taxon>Bacillati</taxon>
        <taxon>Actinomycetota</taxon>
        <taxon>Actinomycetes</taxon>
        <taxon>Geodermatophilales</taxon>
        <taxon>Geodermatophilaceae</taxon>
        <taxon>Blastococcus</taxon>
        <taxon>environmental samples</taxon>
    </lineage>
</organism>
<reference evidence="2" key="1">
    <citation type="submission" date="2020-02" db="EMBL/GenBank/DDBJ databases">
        <authorList>
            <person name="Meier V. D."/>
        </authorList>
    </citation>
    <scope>NUCLEOTIDE SEQUENCE</scope>
    <source>
        <strain evidence="2">AVDCRST_MAG57</strain>
    </source>
</reference>
<dbReference type="AlphaFoldDB" id="A0A6J4HA03"/>
<dbReference type="SUPFAM" id="SSF75011">
    <property type="entry name" value="3-carboxy-cis,cis-mucoante lactonizing enzyme"/>
    <property type="match status" value="1"/>
</dbReference>
<dbReference type="PANTHER" id="PTHR35399">
    <property type="entry name" value="SLR8030 PROTEIN"/>
    <property type="match status" value="1"/>
</dbReference>
<protein>
    <recommendedName>
        <fullName evidence="3">Phosphatase</fullName>
    </recommendedName>
</protein>
<dbReference type="Pfam" id="PF05787">
    <property type="entry name" value="PhoX"/>
    <property type="match status" value="1"/>
</dbReference>
<evidence type="ECO:0000256" key="1">
    <source>
        <dbReference type="SAM" id="MobiDB-lite"/>
    </source>
</evidence>
<gene>
    <name evidence="2" type="ORF">AVDCRST_MAG57-395</name>
</gene>
<dbReference type="PROSITE" id="PS51318">
    <property type="entry name" value="TAT"/>
    <property type="match status" value="1"/>
</dbReference>
<feature type="region of interest" description="Disordered" evidence="1">
    <location>
        <begin position="32"/>
        <end position="53"/>
    </location>
</feature>
<sequence>MTGLDRRSFLKAGSATLLATTGLQAISTRMAEAAPGNGRAGRRNPRADYGPLRPTVAVNTRDRWLALPAGFSYSIMGKTGAPMSDGQRSPRAHDGMGAFTSTSGVVTLIRNQEVRFNSGPQFSQGTYAITAPEGSYDRTAGGGTTSLRFDPRQFRSPSGGLTQHFVSLTGTVVNCAGGIAPGGNGWLTCEEIVQDEAGPGNVPGSVPRTQQRHGYVFHTPLRVTPGRPASSQPLVAMGRFAHEAAAVDDRTGIVYLTEDAGSGRGSGFYRFLPTDRADLAKGGVLQILGVTGRPASDLREGQREGRPLPVTWITIEQPDPTGEAPNAVFAEGFAKGAAKFNRLEGCWDGSGSIFFASTSGGDAKSGDVNSDGFEEGYGQIWEYVPGGSSGGQLVLLYESPDGDVLDSPDNIVVSPRGGLVICEDDASTANLGQSDTSEFFGEDKNRLIGLTLQGTPFPLAENIFNDSELAGACWSADGRFLFVNVYGYDEEGSGGTCAITGPWARGAL</sequence>